<evidence type="ECO:0000256" key="4">
    <source>
        <dbReference type="ARBA" id="ARBA00013185"/>
    </source>
</evidence>
<dbReference type="GO" id="GO:0006006">
    <property type="term" value="P:glucose metabolic process"/>
    <property type="evidence" value="ECO:0007669"/>
    <property type="project" value="TreeGrafter"/>
</dbReference>
<evidence type="ECO:0000256" key="5">
    <source>
        <dbReference type="ARBA" id="ARBA00014165"/>
    </source>
</evidence>
<evidence type="ECO:0000313" key="12">
    <source>
        <dbReference type="EMBL" id="KSU48789.1"/>
    </source>
</evidence>
<reference evidence="12 13" key="1">
    <citation type="journal article" date="2015" name="Int. J. Syst. Evol. Microbiol.">
        <title>Exiguobacterium enclense sp. nov., isolated from sediment.</title>
        <authorList>
            <person name="Dastager S.G."/>
            <person name="Mawlankar R."/>
            <person name="Sonalkar V.V."/>
            <person name="Thorat M.N."/>
            <person name="Mual P."/>
            <person name="Verma A."/>
            <person name="Krishnamurthi S."/>
            <person name="Tang S.K."/>
            <person name="Li W.J."/>
        </authorList>
    </citation>
    <scope>NUCLEOTIDE SEQUENCE [LARGE SCALE GENOMIC DNA]</scope>
    <source>
        <strain evidence="12 13">NIO-1109</strain>
    </source>
</reference>
<dbReference type="InterPro" id="IPR011013">
    <property type="entry name" value="Gal_mutarotase_sf_dom"/>
</dbReference>
<evidence type="ECO:0000256" key="7">
    <source>
        <dbReference type="ARBA" id="ARBA00023277"/>
    </source>
</evidence>
<evidence type="ECO:0000256" key="2">
    <source>
        <dbReference type="ARBA" id="ARBA00005028"/>
    </source>
</evidence>
<evidence type="ECO:0000313" key="13">
    <source>
        <dbReference type="Proteomes" id="UP000053797"/>
    </source>
</evidence>
<dbReference type="PROSITE" id="PS00545">
    <property type="entry name" value="ALDOSE_1_EPIMERASE"/>
    <property type="match status" value="1"/>
</dbReference>
<dbReference type="AlphaFoldDB" id="A0A0V8GEX7"/>
<evidence type="ECO:0000256" key="3">
    <source>
        <dbReference type="ARBA" id="ARBA00006206"/>
    </source>
</evidence>
<feature type="active site" description="Proton acceptor" evidence="9">
    <location>
        <position position="307"/>
    </location>
</feature>
<evidence type="ECO:0000256" key="1">
    <source>
        <dbReference type="ARBA" id="ARBA00001614"/>
    </source>
</evidence>
<accession>A0A0V8GEX7</accession>
<evidence type="ECO:0000256" key="6">
    <source>
        <dbReference type="ARBA" id="ARBA00023235"/>
    </source>
</evidence>
<dbReference type="RefSeq" id="WP_058265492.1">
    <property type="nucleotide sequence ID" value="NZ_FMYN01000003.1"/>
</dbReference>
<evidence type="ECO:0000256" key="9">
    <source>
        <dbReference type="PIRSR" id="PIRSR005096-1"/>
    </source>
</evidence>
<dbReference type="GO" id="GO:0030246">
    <property type="term" value="F:carbohydrate binding"/>
    <property type="evidence" value="ECO:0007669"/>
    <property type="project" value="InterPro"/>
</dbReference>
<dbReference type="InterPro" id="IPR047215">
    <property type="entry name" value="Galactose_mutarotase-like"/>
</dbReference>
<dbReference type="InterPro" id="IPR015443">
    <property type="entry name" value="Aldose_1-epimerase"/>
</dbReference>
<dbReference type="GO" id="GO:0004034">
    <property type="term" value="F:aldose 1-epimerase activity"/>
    <property type="evidence" value="ECO:0007669"/>
    <property type="project" value="UniProtKB-EC"/>
</dbReference>
<gene>
    <name evidence="12" type="ORF">AS033_10700</name>
</gene>
<sequence>MMITTTEVGQLGDQSLLRFTLENMHGHSIDILNRGAKILAIRVPDQYGMIENVVLAFDDLSEYQDDPHHLGATIGRVGGRIANGAFALEGMTYVLEQNEGEHHLHGGSENWANRMFTHEINDDRLVLRLDSPSGENGYPGHLSFTLTFEWTDENVLHIHYEAETTASTPFSPTNHTYFNLTGEAKTTIEQHLLRMDAPFYVPLTKDAVPTGDILPVAGTVFDFSEVRSLHEVTHASDEQLRQAGSGVDHPFLLREGGEIVLDEPISGRRLRVVTDQPGVVVYTANHLSGEFTICGRRATPYLGICFETQGLPDAINQPNFPSVVLHADEHYHKRTSFHFQMMS</sequence>
<dbReference type="EMBL" id="LNQL01000003">
    <property type="protein sequence ID" value="KSU48789.1"/>
    <property type="molecule type" value="Genomic_DNA"/>
</dbReference>
<keyword evidence="7 8" id="KW-0119">Carbohydrate metabolism</keyword>
<dbReference type="GO" id="GO:0033499">
    <property type="term" value="P:galactose catabolic process via UDP-galactose, Leloir pathway"/>
    <property type="evidence" value="ECO:0007669"/>
    <property type="project" value="TreeGrafter"/>
</dbReference>
<organism evidence="12 13">
    <name type="scientific">Exiguobacterium indicum</name>
    <dbReference type="NCBI Taxonomy" id="296995"/>
    <lineage>
        <taxon>Bacteria</taxon>
        <taxon>Bacillati</taxon>
        <taxon>Bacillota</taxon>
        <taxon>Bacilli</taxon>
        <taxon>Bacillales</taxon>
        <taxon>Bacillales Family XII. Incertae Sedis</taxon>
        <taxon>Exiguobacterium</taxon>
    </lineage>
</organism>
<dbReference type="InterPro" id="IPR008183">
    <property type="entry name" value="Aldose_1/G6P_1-epimerase"/>
</dbReference>
<feature type="binding site" evidence="10">
    <location>
        <position position="248"/>
    </location>
    <ligand>
        <name>beta-D-galactose</name>
        <dbReference type="ChEBI" id="CHEBI:27667"/>
    </ligand>
</feature>
<evidence type="ECO:0000256" key="11">
    <source>
        <dbReference type="PIRSR" id="PIRSR005096-3"/>
    </source>
</evidence>
<dbReference type="GO" id="GO:0005737">
    <property type="term" value="C:cytoplasm"/>
    <property type="evidence" value="ECO:0007669"/>
    <property type="project" value="TreeGrafter"/>
</dbReference>
<dbReference type="PANTHER" id="PTHR10091">
    <property type="entry name" value="ALDOSE-1-EPIMERASE"/>
    <property type="match status" value="1"/>
</dbReference>
<comment type="catalytic activity">
    <reaction evidence="1 8">
        <text>alpha-D-glucose = beta-D-glucose</text>
        <dbReference type="Rhea" id="RHEA:10264"/>
        <dbReference type="ChEBI" id="CHEBI:15903"/>
        <dbReference type="ChEBI" id="CHEBI:17925"/>
        <dbReference type="EC" id="5.1.3.3"/>
    </reaction>
</comment>
<comment type="caution">
    <text evidence="12">The sequence shown here is derived from an EMBL/GenBank/DDBJ whole genome shotgun (WGS) entry which is preliminary data.</text>
</comment>
<dbReference type="NCBIfam" id="NF008277">
    <property type="entry name" value="PRK11055.1"/>
    <property type="match status" value="1"/>
</dbReference>
<keyword evidence="6 8" id="KW-0413">Isomerase</keyword>
<evidence type="ECO:0000256" key="10">
    <source>
        <dbReference type="PIRSR" id="PIRSR005096-2"/>
    </source>
</evidence>
<dbReference type="InterPro" id="IPR014718">
    <property type="entry name" value="GH-type_carb-bd"/>
</dbReference>
<comment type="pathway">
    <text evidence="2 8">Carbohydrate metabolism; hexose metabolism.</text>
</comment>
<evidence type="ECO:0000256" key="8">
    <source>
        <dbReference type="PIRNR" id="PIRNR005096"/>
    </source>
</evidence>
<dbReference type="CDD" id="cd09019">
    <property type="entry name" value="galactose_mutarotase_like"/>
    <property type="match status" value="1"/>
</dbReference>
<dbReference type="Pfam" id="PF01263">
    <property type="entry name" value="Aldose_epim"/>
    <property type="match status" value="1"/>
</dbReference>
<feature type="binding site" evidence="11">
    <location>
        <begin position="175"/>
        <end position="177"/>
    </location>
    <ligand>
        <name>beta-D-galactose</name>
        <dbReference type="ChEBI" id="CHEBI:27667"/>
    </ligand>
</feature>
<dbReference type="EC" id="5.1.3.3" evidence="4 8"/>
<protein>
    <recommendedName>
        <fullName evidence="5 8">Aldose 1-epimerase</fullName>
        <ecNumber evidence="4 8">5.1.3.3</ecNumber>
    </recommendedName>
</protein>
<feature type="active site" description="Proton donor" evidence="9">
    <location>
        <position position="175"/>
    </location>
</feature>
<dbReference type="PANTHER" id="PTHR10091:SF0">
    <property type="entry name" value="GALACTOSE MUTAROTASE"/>
    <property type="match status" value="1"/>
</dbReference>
<dbReference type="Proteomes" id="UP000053797">
    <property type="component" value="Unassembled WGS sequence"/>
</dbReference>
<dbReference type="Gene3D" id="2.70.98.10">
    <property type="match status" value="1"/>
</dbReference>
<dbReference type="SUPFAM" id="SSF74650">
    <property type="entry name" value="Galactose mutarotase-like"/>
    <property type="match status" value="1"/>
</dbReference>
<dbReference type="PIRSF" id="PIRSF005096">
    <property type="entry name" value="GALM"/>
    <property type="match status" value="1"/>
</dbReference>
<dbReference type="UniPathway" id="UPA00242"/>
<dbReference type="InterPro" id="IPR018052">
    <property type="entry name" value="Ald1_epimerase_CS"/>
</dbReference>
<comment type="similarity">
    <text evidence="3 8">Belongs to the aldose epimerase family.</text>
</comment>
<proteinExistence type="inferred from homology"/>
<name>A0A0V8GEX7_9BACL</name>